<gene>
    <name evidence="10" type="ORF">GIS00_08475</name>
</gene>
<feature type="transmembrane region" description="Helical" evidence="8">
    <location>
        <begin position="100"/>
        <end position="121"/>
    </location>
</feature>
<dbReference type="PANTHER" id="PTHR42718">
    <property type="entry name" value="MAJOR FACILITATOR SUPERFAMILY MULTIDRUG TRANSPORTER MFSC"/>
    <property type="match status" value="1"/>
</dbReference>
<evidence type="ECO:0000256" key="6">
    <source>
        <dbReference type="ARBA" id="ARBA00022989"/>
    </source>
</evidence>
<evidence type="ECO:0000256" key="7">
    <source>
        <dbReference type="ARBA" id="ARBA00023136"/>
    </source>
</evidence>
<dbReference type="InterPro" id="IPR020846">
    <property type="entry name" value="MFS_dom"/>
</dbReference>
<organism evidence="10 11">
    <name type="scientific">Nakamurella alba</name>
    <dbReference type="NCBI Taxonomy" id="2665158"/>
    <lineage>
        <taxon>Bacteria</taxon>
        <taxon>Bacillati</taxon>
        <taxon>Actinomycetota</taxon>
        <taxon>Actinomycetes</taxon>
        <taxon>Nakamurellales</taxon>
        <taxon>Nakamurellaceae</taxon>
        <taxon>Nakamurella</taxon>
    </lineage>
</organism>
<keyword evidence="7 8" id="KW-0472">Membrane</keyword>
<keyword evidence="6 8" id="KW-1133">Transmembrane helix</keyword>
<feature type="transmembrane region" description="Helical" evidence="8">
    <location>
        <begin position="366"/>
        <end position="390"/>
    </location>
</feature>
<comment type="caution">
    <text evidence="10">The sequence shown here is derived from an EMBL/GenBank/DDBJ whole genome shotgun (WGS) entry which is preliminary data.</text>
</comment>
<feature type="transmembrane region" description="Helical" evidence="8">
    <location>
        <begin position="274"/>
        <end position="299"/>
    </location>
</feature>
<dbReference type="GO" id="GO:0042910">
    <property type="term" value="F:xenobiotic transmembrane transporter activity"/>
    <property type="evidence" value="ECO:0007669"/>
    <property type="project" value="InterPro"/>
</dbReference>
<evidence type="ECO:0000256" key="8">
    <source>
        <dbReference type="SAM" id="Phobius"/>
    </source>
</evidence>
<feature type="transmembrane region" description="Helical" evidence="8">
    <location>
        <begin position="7"/>
        <end position="24"/>
    </location>
</feature>
<evidence type="ECO:0000313" key="11">
    <source>
        <dbReference type="Proteomes" id="UP000460221"/>
    </source>
</evidence>
<name>A0A7K1FIM5_9ACTN</name>
<dbReference type="Gene3D" id="1.20.1720.10">
    <property type="entry name" value="Multidrug resistance protein D"/>
    <property type="match status" value="1"/>
</dbReference>
<dbReference type="PROSITE" id="PS50850">
    <property type="entry name" value="MFS"/>
    <property type="match status" value="1"/>
</dbReference>
<evidence type="ECO:0000256" key="1">
    <source>
        <dbReference type="ARBA" id="ARBA00004651"/>
    </source>
</evidence>
<feature type="transmembrane region" description="Helical" evidence="8">
    <location>
        <begin position="75"/>
        <end position="94"/>
    </location>
</feature>
<keyword evidence="11" id="KW-1185">Reference proteome</keyword>
<dbReference type="CDD" id="cd17320">
    <property type="entry name" value="MFS_MdfA_MDR_like"/>
    <property type="match status" value="1"/>
</dbReference>
<evidence type="ECO:0000259" key="9">
    <source>
        <dbReference type="PROSITE" id="PS50850"/>
    </source>
</evidence>
<evidence type="ECO:0000313" key="10">
    <source>
        <dbReference type="EMBL" id="MTD13977.1"/>
    </source>
</evidence>
<keyword evidence="3" id="KW-0813">Transport</keyword>
<protein>
    <submittedName>
        <fullName evidence="10">Bcr/CflA family efflux MFS transporter</fullName>
    </submittedName>
</protein>
<keyword evidence="4" id="KW-1003">Cell membrane</keyword>
<evidence type="ECO:0000256" key="5">
    <source>
        <dbReference type="ARBA" id="ARBA00022692"/>
    </source>
</evidence>
<feature type="transmembrane region" description="Helical" evidence="8">
    <location>
        <begin position="213"/>
        <end position="236"/>
    </location>
</feature>
<proteinExistence type="inferred from homology"/>
<dbReference type="PROSITE" id="PS00216">
    <property type="entry name" value="SUGAR_TRANSPORT_1"/>
    <property type="match status" value="1"/>
</dbReference>
<dbReference type="Pfam" id="PF07690">
    <property type="entry name" value="MFS_1"/>
    <property type="match status" value="1"/>
</dbReference>
<feature type="transmembrane region" description="Helical" evidence="8">
    <location>
        <begin position="242"/>
        <end position="262"/>
    </location>
</feature>
<comment type="similarity">
    <text evidence="2">Belongs to the major facilitator superfamily. Bcr/CmlA family.</text>
</comment>
<reference evidence="10 11" key="1">
    <citation type="submission" date="2019-11" db="EMBL/GenBank/DDBJ databases">
        <authorList>
            <person name="Jiang L.-Q."/>
        </authorList>
    </citation>
    <scope>NUCLEOTIDE SEQUENCE [LARGE SCALE GENOMIC DNA]</scope>
    <source>
        <strain evidence="10 11">YIM 132087</strain>
    </source>
</reference>
<dbReference type="GO" id="GO:0005886">
    <property type="term" value="C:plasma membrane"/>
    <property type="evidence" value="ECO:0007669"/>
    <property type="project" value="UniProtKB-SubCell"/>
</dbReference>
<feature type="transmembrane region" description="Helical" evidence="8">
    <location>
        <begin position="305"/>
        <end position="326"/>
    </location>
</feature>
<dbReference type="NCBIfam" id="TIGR00710">
    <property type="entry name" value="efflux_Bcr_CflA"/>
    <property type="match status" value="1"/>
</dbReference>
<dbReference type="EMBL" id="WLYK01000001">
    <property type="protein sequence ID" value="MTD13977.1"/>
    <property type="molecule type" value="Genomic_DNA"/>
</dbReference>
<feature type="transmembrane region" description="Helical" evidence="8">
    <location>
        <begin position="338"/>
        <end position="360"/>
    </location>
</feature>
<evidence type="ECO:0000256" key="3">
    <source>
        <dbReference type="ARBA" id="ARBA00022448"/>
    </source>
</evidence>
<sequence length="409" mass="41452">MPPVRTVKLAIVLGALTAITPLTIDTYLPALPTIAAEFRATDSAVQLTLTATLLGVAGGQLLMGPLADRFGRRRPLIAGLLLHLVASVLCAFAPNVELLMIARTLQGIGAAAGAVISLAIVRDLLTGLPAARLLARLMLVTGVAPILAPTIGSLVLRTTTWNGLFVLLALIAAALAVVAATVLPETLPPARRRTGGVLAAFRTYGTLLRERQFVGLTLVAGLAMTVILGYVSGASFVMQNQFGLSSAMFGIVFGANSIGLIVMSQLNPVLLRRFAAVVVLRTALVIATVGATALVTVSALDIGGLPAVMVAMFVTLASCGLAMPNLPGLALARHGEAAGTAAAVLGAVQFGAGALLAPLVAVGGEISALSMGLVILAGAAGALLVLLFVVRPRTLLIPDPADAPVVVGH</sequence>
<feature type="transmembrane region" description="Helical" evidence="8">
    <location>
        <begin position="44"/>
        <end position="63"/>
    </location>
</feature>
<evidence type="ECO:0000256" key="2">
    <source>
        <dbReference type="ARBA" id="ARBA00006236"/>
    </source>
</evidence>
<feature type="transmembrane region" description="Helical" evidence="8">
    <location>
        <begin position="161"/>
        <end position="183"/>
    </location>
</feature>
<feature type="domain" description="Major facilitator superfamily (MFS) profile" evidence="9">
    <location>
        <begin position="7"/>
        <end position="395"/>
    </location>
</feature>
<evidence type="ECO:0000256" key="4">
    <source>
        <dbReference type="ARBA" id="ARBA00022475"/>
    </source>
</evidence>
<dbReference type="PANTHER" id="PTHR42718:SF9">
    <property type="entry name" value="MAJOR FACILITATOR SUPERFAMILY MULTIDRUG TRANSPORTER MFSC"/>
    <property type="match status" value="1"/>
</dbReference>
<dbReference type="GO" id="GO:1990961">
    <property type="term" value="P:xenobiotic detoxification by transmembrane export across the plasma membrane"/>
    <property type="evidence" value="ECO:0007669"/>
    <property type="project" value="InterPro"/>
</dbReference>
<dbReference type="InterPro" id="IPR011701">
    <property type="entry name" value="MFS"/>
</dbReference>
<dbReference type="FunFam" id="1.20.1720.10:FF:000005">
    <property type="entry name" value="Bcr/CflA family efflux transporter"/>
    <property type="match status" value="1"/>
</dbReference>
<dbReference type="Proteomes" id="UP000460221">
    <property type="component" value="Unassembled WGS sequence"/>
</dbReference>
<dbReference type="AlphaFoldDB" id="A0A7K1FIM5"/>
<keyword evidence="5 8" id="KW-0812">Transmembrane</keyword>
<comment type="subcellular location">
    <subcellularLocation>
        <location evidence="1">Cell membrane</location>
        <topology evidence="1">Multi-pass membrane protein</topology>
    </subcellularLocation>
</comment>
<feature type="transmembrane region" description="Helical" evidence="8">
    <location>
        <begin position="133"/>
        <end position="155"/>
    </location>
</feature>
<dbReference type="InterPro" id="IPR036259">
    <property type="entry name" value="MFS_trans_sf"/>
</dbReference>
<dbReference type="InterPro" id="IPR005829">
    <property type="entry name" value="Sugar_transporter_CS"/>
</dbReference>
<dbReference type="SUPFAM" id="SSF103473">
    <property type="entry name" value="MFS general substrate transporter"/>
    <property type="match status" value="1"/>
</dbReference>
<dbReference type="InterPro" id="IPR004812">
    <property type="entry name" value="Efflux_drug-R_Bcr/CmlA"/>
</dbReference>
<accession>A0A7K1FIM5</accession>